<proteinExistence type="predicted"/>
<organism evidence="2 3">
    <name type="scientific">Trichoderma semiorbis</name>
    <dbReference type="NCBI Taxonomy" id="1491008"/>
    <lineage>
        <taxon>Eukaryota</taxon>
        <taxon>Fungi</taxon>
        <taxon>Dikarya</taxon>
        <taxon>Ascomycota</taxon>
        <taxon>Pezizomycotina</taxon>
        <taxon>Sordariomycetes</taxon>
        <taxon>Hypocreomycetidae</taxon>
        <taxon>Hypocreales</taxon>
        <taxon>Hypocreaceae</taxon>
        <taxon>Trichoderma</taxon>
    </lineage>
</organism>
<evidence type="ECO:0000256" key="1">
    <source>
        <dbReference type="SAM" id="MobiDB-lite"/>
    </source>
</evidence>
<evidence type="ECO:0000313" key="2">
    <source>
        <dbReference type="EMBL" id="KAH0531524.1"/>
    </source>
</evidence>
<feature type="compositionally biased region" description="Polar residues" evidence="1">
    <location>
        <begin position="459"/>
        <end position="475"/>
    </location>
</feature>
<feature type="compositionally biased region" description="Polar residues" evidence="1">
    <location>
        <begin position="672"/>
        <end position="692"/>
    </location>
</feature>
<feature type="compositionally biased region" description="Low complexity" evidence="1">
    <location>
        <begin position="599"/>
        <end position="620"/>
    </location>
</feature>
<feature type="compositionally biased region" description="Pro residues" evidence="1">
    <location>
        <begin position="227"/>
        <end position="239"/>
    </location>
</feature>
<feature type="compositionally biased region" description="Polar residues" evidence="1">
    <location>
        <begin position="921"/>
        <end position="939"/>
    </location>
</feature>
<feature type="compositionally biased region" description="Polar residues" evidence="1">
    <location>
        <begin position="1594"/>
        <end position="1603"/>
    </location>
</feature>
<feature type="compositionally biased region" description="Basic and acidic residues" evidence="1">
    <location>
        <begin position="993"/>
        <end position="1003"/>
    </location>
</feature>
<feature type="region of interest" description="Disordered" evidence="1">
    <location>
        <begin position="1794"/>
        <end position="2502"/>
    </location>
</feature>
<feature type="region of interest" description="Disordered" evidence="1">
    <location>
        <begin position="1111"/>
        <end position="1321"/>
    </location>
</feature>
<feature type="compositionally biased region" description="Polar residues" evidence="1">
    <location>
        <begin position="1909"/>
        <end position="1931"/>
    </location>
</feature>
<feature type="compositionally biased region" description="Basic and acidic residues" evidence="1">
    <location>
        <begin position="281"/>
        <end position="302"/>
    </location>
</feature>
<feature type="compositionally biased region" description="Acidic residues" evidence="1">
    <location>
        <begin position="50"/>
        <end position="64"/>
    </location>
</feature>
<keyword evidence="3" id="KW-1185">Reference proteome</keyword>
<protein>
    <recommendedName>
        <fullName evidence="4">SWI-SNF chromatin-remodeling complex protein</fullName>
    </recommendedName>
</protein>
<feature type="compositionally biased region" description="Low complexity" evidence="1">
    <location>
        <begin position="1985"/>
        <end position="2098"/>
    </location>
</feature>
<feature type="compositionally biased region" description="Polar residues" evidence="1">
    <location>
        <begin position="1799"/>
        <end position="1813"/>
    </location>
</feature>
<feature type="compositionally biased region" description="Low complexity" evidence="1">
    <location>
        <begin position="2228"/>
        <end position="2248"/>
    </location>
</feature>
<feature type="region of interest" description="Disordered" evidence="1">
    <location>
        <begin position="341"/>
        <end position="749"/>
    </location>
</feature>
<feature type="compositionally biased region" description="Low complexity" evidence="1">
    <location>
        <begin position="366"/>
        <end position="375"/>
    </location>
</feature>
<feature type="compositionally biased region" description="Polar residues" evidence="1">
    <location>
        <begin position="341"/>
        <end position="357"/>
    </location>
</feature>
<feature type="compositionally biased region" description="Low complexity" evidence="1">
    <location>
        <begin position="693"/>
        <end position="706"/>
    </location>
</feature>
<feature type="compositionally biased region" description="Polar residues" evidence="1">
    <location>
        <begin position="1135"/>
        <end position="1154"/>
    </location>
</feature>
<evidence type="ECO:0000313" key="3">
    <source>
        <dbReference type="Proteomes" id="UP000826573"/>
    </source>
</evidence>
<feature type="compositionally biased region" description="Polar residues" evidence="1">
    <location>
        <begin position="636"/>
        <end position="653"/>
    </location>
</feature>
<comment type="caution">
    <text evidence="2">The sequence shown here is derived from an EMBL/GenBank/DDBJ whole genome shotgun (WGS) entry which is preliminary data.</text>
</comment>
<feature type="compositionally biased region" description="Polar residues" evidence="1">
    <location>
        <begin position="1535"/>
        <end position="1550"/>
    </location>
</feature>
<feature type="compositionally biased region" description="Low complexity" evidence="1">
    <location>
        <begin position="2528"/>
        <end position="2547"/>
    </location>
</feature>
<feature type="compositionally biased region" description="Polar residues" evidence="1">
    <location>
        <begin position="2358"/>
        <end position="2368"/>
    </location>
</feature>
<feature type="compositionally biased region" description="Polar residues" evidence="1">
    <location>
        <begin position="1943"/>
        <end position="1959"/>
    </location>
</feature>
<feature type="region of interest" description="Disordered" evidence="1">
    <location>
        <begin position="1694"/>
        <end position="1770"/>
    </location>
</feature>
<sequence>MEDSYSHPVKRAQTSLTPQSQQSQQSTAYQVNVSRKKTRKWVEAKVQSYDGDDWGADEYDEESDHEPPPPPPINPSLRTFSGTDLLHSRHNTPSPASSLSALPSLRTQAQQQQQQSPSVPPTNQPPRIGVTSPVVSDVSTRSASESFASGHVVSPQPVTAFQGREGDGNLSLAGIAQLPSQIQQQQQAPGGYDVSRSPSFDQAMKPTSTPPVVVDRSVSPQISAPAPALPPAEQPPPTIYSPDNYSRLQDDVDRETLAGAPAIPPSSGADQFTVSAPKPLSSEDRRDTWERDDDSSHSDHPESQGIRPDFESQAGIDRGRMSVSPKLPDLARMSAFGTDLFATSSSNNNLSKQTPISEDQADKGEPATIPAATTAESRWQPPVVPAEDEDHSEAPGGAPLSQPNNLFPGRNMPIIPPLRTPSPQPLAAAPFDPQGTKITPTEPLQPYRGEPLPEFEAPQSFQRVQTYGTDNSSPMKDSPLKENDVLSDEIMRTLSPSGATPADVKLSDGPQLHPPEDRSGVRESSYTLMDYDSYWADTAEDSGPGHENVPVPSTENLQSIPAATEPLPAPSTESGLKSPVDTTSPSPPATITFDSMFSPQQPQQQPQEEQQQQDQQQRQPSLRRRFSWEAEEEQRTPTTLAQTPIQAQPTTDDSAAPAVHLTGPSGQPFEPSVTNFSTTESRSHSPVSQLSQAPTTAAGSGLGALAIQTSNPSGSLPGHDSSLPEPPSPVSISVISDNPSTTAREQARMSIADEKLFADQGSVNLVTGSPPPASDSHPAVSSPTSAASVPAPQTPAPNLNPLAQAKAMNFRDIMALSTPTERIAKYTEAREALAARDSGLESWLLYLTTEHPQLSASISAPGGQMTPRSSNNASLPVGSQPSSQQPYYQQYLNASSPSTSGPQSGGGGSGGGRSRLGGLSMPSQMSGSAFGHSGNQIGTKSKEFMHSAGKMGKGLLSKGKSKLRGSGDKVDTIPPDHPMPNKAQRRSTWRFSLEPRPREDDPAPHSSSDISTTPPQLPDPSPVSPLNAASGPGSAFPWSVSDDMPAPDPFSGRLPGEVHVTSEDLVIFNSFLHGAYPSAEPEEHIFPAGQRSSDLNPELVTPDDWVMVQHQGEQSQAQRMSMSFRAMAGADDQARQQQNQPLDNSDTPKRNSSFIGLPPIRRGSTFGTKSKARRATERFSLDDEDGDDGADIDAPPLSPVSGIDAPIHPPEAVMGMNQGGRNEKALPPQPGHGVPMAMGANPRFGQQQSSNAGHHPHQQQQQQPQQQHPGGPNPQFAQGAPMIDSLVQKLPPAGPWKLEESHLTEPLHLTKKRSGTDFSQQDAYYGYNKELGLEIPAAPVPPAQGPPGRFRSDVPPSSARRYPELFSLPGQDPRQFGRGQGYPPQMQGRPPREGAAPVRQQQGGPDADERGRRRNSGIFKELGTRIARATSRERRSSIAESKPPSIQPRGDEVSEVSVTTEDASDRRKKRASFFGFSGRPSSTDQPPRNEEDLGNQARQRDTRSAGAEPPADPREDHKRSLFGGGGQSKIGPGNFSRSSTSNSAFESVSGPSGDGRDNGVPHKRRISDIAKASGIAGLFGRARQDRSSLGAMPRQQNNDQALNQRAMIPDRPPMQLPSLDFTSDPLASMSSLGFEESFQNYQQDEHQPQPQRSIEQPMQTQFGNFNAFSVGPMNPQAQQTSLLPTAIGSQERTVVSAGLTSPQFNQPPQGISQDSERQNLQSHLPPLATKTLVPVQNVNTTATEDQKPSGNESLETPTESQLDSAMDEKTPRLQEFIFQEKLAALQIGEDNVSEEEVLRSQTVSPDISIVSTTKTEEQGPVRSHSNTSEHSEMVEGVLITPPPEGSLPPAADADNAGHSAIHHDVPPSVHSFPSISSLREKSDAKSIQQEGGSVHQTEESVAISPEPSPQVTKSQVSSRAATPVSQHQQLHSPVLATVKLPEPQSTDLPATPRSQTRPESQPRPVDTAEQRQLSTPSSPLPAGNQPVQQQLVRQPAVQQQLVQQPAVQQQPVQQPVQQQPVQQQPVQQQFVQQQQPGQQQFVQQYPVQQQRPGQPQYPVQQHPVQQQRPMQQQPVQQLRPQYAPSVSASNASIASEASTPVYQVQSGSQSLFTGLPGPFGRASTDAAAQQKDSQGSRWKGLKNRMSEQISQRSQPQPQQQQQQQQPPQQQNMNQGQNKTAVGDKIKGNKLLGALRRTSKQPELSQNQANVQPSPNSRQLPNPIPQPHPQGYQLQPGQPQPGQLQGPRPNGMPANTQHLQPSMQPPNMPRAKTMPPGPPQQNAPPRDQTRSSEPRYESVPIPRGYSAVHGEGMMVPSPYQPNVRRQFGPLPPQQQQLQQHPHPHPQMQRQWQGGHPQPMSLQPQPTQFEGSPRMIQGPQNGGVGHMRAPSDSRSDYLKPQSPESFNTQSSRHNRHSSQGSQNSRAEPPRSASDMGSNLGMSHPGSPQPSEKGNLSVMDRPRSASRSPAVSVGADQKPDLDPSPKPDGTTDSSRASNLGIDVEKAQQLVEDDLYSATPKVVPAVAGDTGNPPAASQSASNEQAESSAMAAGKAVVVPANAGAMAELEDTEEARKRAIRLASQEEKIFYEPEDYEPKMSATSYPGQEWNPFGEPEFADWKED</sequence>
<feature type="compositionally biased region" description="Polar residues" evidence="1">
    <location>
        <begin position="1111"/>
        <end position="1121"/>
    </location>
</feature>
<feature type="region of interest" description="Disordered" evidence="1">
    <location>
        <begin position="857"/>
        <end position="1055"/>
    </location>
</feature>
<feature type="compositionally biased region" description="Polar residues" evidence="1">
    <location>
        <begin position="1885"/>
        <end position="1895"/>
    </location>
</feature>
<feature type="compositionally biased region" description="Polar residues" evidence="1">
    <location>
        <begin position="2400"/>
        <end position="2423"/>
    </location>
</feature>
<feature type="compositionally biased region" description="Low complexity" evidence="1">
    <location>
        <begin position="2154"/>
        <end position="2170"/>
    </location>
</feature>
<feature type="compositionally biased region" description="Polar residues" evidence="1">
    <location>
        <begin position="133"/>
        <end position="147"/>
    </location>
</feature>
<accession>A0A9P8HUF0</accession>
<feature type="compositionally biased region" description="Polar residues" evidence="1">
    <location>
        <begin position="1734"/>
        <end position="1763"/>
    </location>
</feature>
<feature type="compositionally biased region" description="Basic and acidic residues" evidence="1">
    <location>
        <begin position="2286"/>
        <end position="2295"/>
    </location>
</feature>
<feature type="compositionally biased region" description="Acidic residues" evidence="1">
    <location>
        <begin position="1182"/>
        <end position="1191"/>
    </location>
</feature>
<feature type="region of interest" description="Disordered" evidence="1">
    <location>
        <begin position="1"/>
        <end position="327"/>
    </location>
</feature>
<feature type="compositionally biased region" description="Polar residues" evidence="1">
    <location>
        <begin position="551"/>
        <end position="561"/>
    </location>
</feature>
<feature type="compositionally biased region" description="Polar residues" evidence="1">
    <location>
        <begin position="2126"/>
        <end position="2136"/>
    </location>
</feature>
<dbReference type="EMBL" id="JAIMJC010000001">
    <property type="protein sequence ID" value="KAH0531524.1"/>
    <property type="molecule type" value="Genomic_DNA"/>
</dbReference>
<feature type="compositionally biased region" description="Low complexity" evidence="1">
    <location>
        <begin position="1258"/>
        <end position="1275"/>
    </location>
</feature>
<feature type="region of interest" description="Disordered" evidence="1">
    <location>
        <begin position="1336"/>
        <end position="1655"/>
    </location>
</feature>
<feature type="compositionally biased region" description="Polar residues" evidence="1">
    <location>
        <begin position="1637"/>
        <end position="1655"/>
    </location>
</feature>
<feature type="compositionally biased region" description="Low complexity" evidence="1">
    <location>
        <begin position="730"/>
        <end position="740"/>
    </location>
</feature>
<feature type="compositionally biased region" description="Low complexity" evidence="1">
    <location>
        <begin position="258"/>
        <end position="269"/>
    </location>
</feature>
<feature type="compositionally biased region" description="Pro residues" evidence="1">
    <location>
        <begin position="414"/>
        <end position="424"/>
    </location>
</feature>
<feature type="compositionally biased region" description="Low complexity" evidence="1">
    <location>
        <begin position="949"/>
        <end position="958"/>
    </location>
</feature>
<feature type="compositionally biased region" description="Polar residues" evidence="1">
    <location>
        <begin position="2252"/>
        <end position="2261"/>
    </location>
</feature>
<feature type="region of interest" description="Disordered" evidence="1">
    <location>
        <begin position="2588"/>
        <end position="2619"/>
    </location>
</feature>
<evidence type="ECO:0008006" key="4">
    <source>
        <dbReference type="Google" id="ProtNLM"/>
    </source>
</evidence>
<name>A0A9P8HUF0_9HYPO</name>
<feature type="region of interest" description="Disordered" evidence="1">
    <location>
        <begin position="2518"/>
        <end position="2547"/>
    </location>
</feature>
<feature type="region of interest" description="Disordered" evidence="1">
    <location>
        <begin position="762"/>
        <end position="800"/>
    </location>
</feature>
<feature type="compositionally biased region" description="Polar residues" evidence="1">
    <location>
        <begin position="1694"/>
        <end position="1722"/>
    </location>
</feature>
<feature type="compositionally biased region" description="Gly residues" evidence="1">
    <location>
        <begin position="903"/>
        <end position="915"/>
    </location>
</feature>
<feature type="compositionally biased region" description="Polar residues" evidence="1">
    <location>
        <begin position="2100"/>
        <end position="2112"/>
    </location>
</feature>
<dbReference type="Proteomes" id="UP000826573">
    <property type="component" value="Unassembled WGS sequence"/>
</dbReference>
<reference evidence="2 3" key="1">
    <citation type="submission" date="2021-08" db="EMBL/GenBank/DDBJ databases">
        <title>The highly contiguous genome resource for Trichoderma semiorbis FJ059, a fungal antagonistic to plant pathogens.</title>
        <authorList>
            <person name="Liu T."/>
        </authorList>
    </citation>
    <scope>NUCLEOTIDE SEQUENCE [LARGE SCALE GENOMIC DNA]</scope>
    <source>
        <strain evidence="2 3">FJ059</strain>
    </source>
</reference>
<feature type="compositionally biased region" description="Polar residues" evidence="1">
    <location>
        <begin position="571"/>
        <end position="584"/>
    </location>
</feature>
<feature type="compositionally biased region" description="Polar residues" evidence="1">
    <location>
        <begin position="2200"/>
        <end position="2219"/>
    </location>
</feature>
<feature type="compositionally biased region" description="Low complexity" evidence="1">
    <location>
        <begin position="776"/>
        <end position="791"/>
    </location>
</feature>
<feature type="compositionally biased region" description="Low complexity" evidence="1">
    <location>
        <begin position="93"/>
        <end position="117"/>
    </location>
</feature>
<gene>
    <name evidence="2" type="ORF">TsFJ059_000347</name>
</gene>
<feature type="compositionally biased region" description="Low complexity" evidence="1">
    <location>
        <begin position="13"/>
        <end position="27"/>
    </location>
</feature>
<feature type="compositionally biased region" description="Low complexity" evidence="1">
    <location>
        <begin position="879"/>
        <end position="902"/>
    </location>
</feature>